<dbReference type="Proteomes" id="UP000705379">
    <property type="component" value="Unassembled WGS sequence"/>
</dbReference>
<feature type="domain" description="YjiS-like" evidence="1">
    <location>
        <begin position="27"/>
        <end position="58"/>
    </location>
</feature>
<evidence type="ECO:0000313" key="3">
    <source>
        <dbReference type="EMBL" id="MBS8260131.1"/>
    </source>
</evidence>
<dbReference type="AlphaFoldDB" id="A0A944CDF5"/>
<dbReference type="Proteomes" id="UP000615687">
    <property type="component" value="Unassembled WGS sequence"/>
</dbReference>
<keyword evidence="4" id="KW-1185">Reference proteome</keyword>
<sequence length="76" mass="8726">MTVIDADLQLRGDHGSLRSAFVAYVYRKLVLWQHMRRSRAQLSQLSDEALADIGVSREVANGEAYRPFWATSKRPY</sequence>
<comment type="caution">
    <text evidence="3">The sequence shown here is derived from an EMBL/GenBank/DDBJ whole genome shotgun (WGS) entry which is preliminary data.</text>
</comment>
<evidence type="ECO:0000259" key="1">
    <source>
        <dbReference type="Pfam" id="PF06568"/>
    </source>
</evidence>
<reference evidence="3" key="1">
    <citation type="submission" date="2018-08" db="EMBL/GenBank/DDBJ databases">
        <authorList>
            <person name="Jin W."/>
            <person name="Wang H."/>
            <person name="Yang Y."/>
            <person name="Li M."/>
            <person name="Liu J."/>
        </authorList>
    </citation>
    <scope>NUCLEOTIDE SEQUENCE</scope>
    <source>
        <strain evidence="3">AESS21</strain>
    </source>
</reference>
<proteinExistence type="predicted"/>
<protein>
    <submittedName>
        <fullName evidence="3">DUF1127 domain-containing protein</fullName>
    </submittedName>
</protein>
<reference evidence="3" key="3">
    <citation type="journal article" date="2021" name="Microorganisms">
        <title>Bacterial Dimethylsulfoniopropionate Biosynthesis in the East China Sea.</title>
        <authorList>
            <person name="Liu J."/>
            <person name="Zhang Y."/>
            <person name="Liu J."/>
            <person name="Zhong H."/>
            <person name="Williams B.T."/>
            <person name="Zheng Y."/>
            <person name="Curson A.R.J."/>
            <person name="Sun C."/>
            <person name="Sun H."/>
            <person name="Song D."/>
            <person name="Wagner Mackenzie B."/>
            <person name="Bermejo Martinez A."/>
            <person name="Todd J.D."/>
            <person name="Zhang X.H."/>
        </authorList>
    </citation>
    <scope>NUCLEOTIDE SEQUENCE</scope>
    <source>
        <strain evidence="3">AESS21</strain>
    </source>
</reference>
<reference evidence="2 4" key="2">
    <citation type="submission" date="2020-09" db="EMBL/GenBank/DDBJ databases">
        <title>The genome sequence of type strain Labrenzia polysiphoniae KACC 19711.</title>
        <authorList>
            <person name="Liu Y."/>
        </authorList>
    </citation>
    <scope>NUCLEOTIDE SEQUENCE [LARGE SCALE GENOMIC DNA]</scope>
    <source>
        <strain evidence="2 4">KACC 19711</strain>
    </source>
</reference>
<gene>
    <name evidence="3" type="ORF">DYI23_07870</name>
    <name evidence="2" type="ORF">IG617_09450</name>
</gene>
<name>A0A944CDF5_9HYPH</name>
<evidence type="ECO:0000313" key="4">
    <source>
        <dbReference type="Proteomes" id="UP000615687"/>
    </source>
</evidence>
<dbReference type="RefSeq" id="WP_192108960.1">
    <property type="nucleotide sequence ID" value="NZ_JACYXJ010000003.1"/>
</dbReference>
<evidence type="ECO:0000313" key="5">
    <source>
        <dbReference type="Proteomes" id="UP000705379"/>
    </source>
</evidence>
<dbReference type="EMBL" id="JACYXJ010000003">
    <property type="protein sequence ID" value="MBD8876509.1"/>
    <property type="molecule type" value="Genomic_DNA"/>
</dbReference>
<dbReference type="InterPro" id="IPR009506">
    <property type="entry name" value="YjiS-like"/>
</dbReference>
<organism evidence="3 5">
    <name type="scientific">Roseibium polysiphoniae</name>
    <dbReference type="NCBI Taxonomy" id="2571221"/>
    <lineage>
        <taxon>Bacteria</taxon>
        <taxon>Pseudomonadati</taxon>
        <taxon>Pseudomonadota</taxon>
        <taxon>Alphaproteobacteria</taxon>
        <taxon>Hyphomicrobiales</taxon>
        <taxon>Stappiaceae</taxon>
        <taxon>Roseibium</taxon>
    </lineage>
</organism>
<accession>A0A944CDF5</accession>
<evidence type="ECO:0000313" key="2">
    <source>
        <dbReference type="EMBL" id="MBD8876509.1"/>
    </source>
</evidence>
<dbReference type="Pfam" id="PF06568">
    <property type="entry name" value="YjiS-like"/>
    <property type="match status" value="1"/>
</dbReference>
<dbReference type="EMBL" id="QTKU01000002">
    <property type="protein sequence ID" value="MBS8260131.1"/>
    <property type="molecule type" value="Genomic_DNA"/>
</dbReference>